<name>A0A3M7S848_BRAPC</name>
<evidence type="ECO:0000313" key="2">
    <source>
        <dbReference type="Proteomes" id="UP000276133"/>
    </source>
</evidence>
<organism evidence="1 2">
    <name type="scientific">Brachionus plicatilis</name>
    <name type="common">Marine rotifer</name>
    <name type="synonym">Brachionus muelleri</name>
    <dbReference type="NCBI Taxonomy" id="10195"/>
    <lineage>
        <taxon>Eukaryota</taxon>
        <taxon>Metazoa</taxon>
        <taxon>Spiralia</taxon>
        <taxon>Gnathifera</taxon>
        <taxon>Rotifera</taxon>
        <taxon>Eurotatoria</taxon>
        <taxon>Monogononta</taxon>
        <taxon>Pseudotrocha</taxon>
        <taxon>Ploima</taxon>
        <taxon>Brachionidae</taxon>
        <taxon>Brachionus</taxon>
    </lineage>
</organism>
<evidence type="ECO:0000313" key="1">
    <source>
        <dbReference type="EMBL" id="RNA31932.1"/>
    </source>
</evidence>
<dbReference type="Proteomes" id="UP000276133">
    <property type="component" value="Unassembled WGS sequence"/>
</dbReference>
<reference evidence="1 2" key="1">
    <citation type="journal article" date="2018" name="Sci. Rep.">
        <title>Genomic signatures of local adaptation to the degree of environmental predictability in rotifers.</title>
        <authorList>
            <person name="Franch-Gras L."/>
            <person name="Hahn C."/>
            <person name="Garcia-Roger E.M."/>
            <person name="Carmona M.J."/>
            <person name="Serra M."/>
            <person name="Gomez A."/>
        </authorList>
    </citation>
    <scope>NUCLEOTIDE SEQUENCE [LARGE SCALE GENOMIC DNA]</scope>
    <source>
        <strain evidence="1">HYR1</strain>
    </source>
</reference>
<accession>A0A3M7S848</accession>
<protein>
    <submittedName>
        <fullName evidence="1">Uncharacterized protein</fullName>
    </submittedName>
</protein>
<dbReference type="EMBL" id="REGN01001879">
    <property type="protein sequence ID" value="RNA31932.1"/>
    <property type="molecule type" value="Genomic_DNA"/>
</dbReference>
<gene>
    <name evidence="1" type="ORF">BpHYR1_026440</name>
</gene>
<dbReference type="AlphaFoldDB" id="A0A3M7S848"/>
<proteinExistence type="predicted"/>
<comment type="caution">
    <text evidence="1">The sequence shown here is derived from an EMBL/GenBank/DDBJ whole genome shotgun (WGS) entry which is preliminary data.</text>
</comment>
<sequence>MSQISLKTQWQLLIQKLVWTIVNFRSIPTIIFNLQDVKLFNEILAENKLKIKQITTLFT</sequence>
<keyword evidence="2" id="KW-1185">Reference proteome</keyword>